<sequence>MRNIIGYLVMIMPIIACNLYYYGEPSGGINL</sequence>
<keyword evidence="3" id="KW-1185">Reference proteome</keyword>
<proteinExistence type="predicted"/>
<evidence type="ECO:0000313" key="2">
    <source>
        <dbReference type="EMBL" id="SHI78185.1"/>
    </source>
</evidence>
<dbReference type="AlphaFoldDB" id="A0A1M6DYG3"/>
<evidence type="ECO:0000313" key="3">
    <source>
        <dbReference type="Proteomes" id="UP000184232"/>
    </source>
</evidence>
<organism evidence="2 3">
    <name type="scientific">Flavobacterium haoranii</name>
    <dbReference type="NCBI Taxonomy" id="683124"/>
    <lineage>
        <taxon>Bacteria</taxon>
        <taxon>Pseudomonadati</taxon>
        <taxon>Bacteroidota</taxon>
        <taxon>Flavobacteriia</taxon>
        <taxon>Flavobacteriales</taxon>
        <taxon>Flavobacteriaceae</taxon>
        <taxon>Flavobacterium</taxon>
    </lineage>
</organism>
<gene>
    <name evidence="2" type="ORF">SAMN05444337_0780</name>
</gene>
<keyword evidence="1" id="KW-0812">Transmembrane</keyword>
<keyword evidence="1" id="KW-1133">Transmembrane helix</keyword>
<name>A0A1M6DYG3_9FLAO</name>
<keyword evidence="1" id="KW-0472">Membrane</keyword>
<protein>
    <submittedName>
        <fullName evidence="2">Uncharacterized protein</fullName>
    </submittedName>
</protein>
<accession>A0A1M6DYG3</accession>
<dbReference type="EMBL" id="FQZH01000001">
    <property type="protein sequence ID" value="SHI78185.1"/>
    <property type="molecule type" value="Genomic_DNA"/>
</dbReference>
<dbReference type="Proteomes" id="UP000184232">
    <property type="component" value="Unassembled WGS sequence"/>
</dbReference>
<feature type="transmembrane region" description="Helical" evidence="1">
    <location>
        <begin position="5"/>
        <end position="23"/>
    </location>
</feature>
<reference evidence="2 3" key="1">
    <citation type="submission" date="2016-11" db="EMBL/GenBank/DDBJ databases">
        <authorList>
            <person name="Jaros S."/>
            <person name="Januszkiewicz K."/>
            <person name="Wedrychowicz H."/>
        </authorList>
    </citation>
    <scope>NUCLEOTIDE SEQUENCE [LARGE SCALE GENOMIC DNA]</scope>
    <source>
        <strain evidence="2 3">DSM 22807</strain>
    </source>
</reference>
<evidence type="ECO:0000256" key="1">
    <source>
        <dbReference type="SAM" id="Phobius"/>
    </source>
</evidence>